<dbReference type="PANTHER" id="PTHR21381:SF3">
    <property type="entry name" value="SGC REGION PROTEIN SGCQ-RELATED"/>
    <property type="match status" value="1"/>
</dbReference>
<gene>
    <name evidence="2" type="ORF">HF861_10035</name>
</gene>
<dbReference type="InterPro" id="IPR011060">
    <property type="entry name" value="RibuloseP-bd_barrel"/>
</dbReference>
<dbReference type="InterPro" id="IPR013785">
    <property type="entry name" value="Aldolase_TIM"/>
</dbReference>
<comment type="similarity">
    <text evidence="1">Belongs to the BtpA family.</text>
</comment>
<protein>
    <submittedName>
        <fullName evidence="2">Membrane biogenesis protein</fullName>
    </submittedName>
</protein>
<name>A0A7X9NJ85_9FIRM</name>
<dbReference type="PANTHER" id="PTHR21381">
    <property type="entry name" value="ZGC:162297"/>
    <property type="match status" value="1"/>
</dbReference>
<dbReference type="Proteomes" id="UP000540014">
    <property type="component" value="Unassembled WGS sequence"/>
</dbReference>
<dbReference type="AlphaFoldDB" id="A0A7X9NJ85"/>
<dbReference type="InterPro" id="IPR005137">
    <property type="entry name" value="BtpA"/>
</dbReference>
<proteinExistence type="inferred from homology"/>
<reference evidence="2 3" key="1">
    <citation type="submission" date="2020-04" db="EMBL/GenBank/DDBJ databases">
        <authorList>
            <person name="Hitch T.C.A."/>
            <person name="Wylensek D."/>
            <person name="Clavel T."/>
        </authorList>
    </citation>
    <scope>NUCLEOTIDE SEQUENCE [LARGE SCALE GENOMIC DNA]</scope>
    <source>
        <strain evidence="2 3">BSM-383-APC-22F</strain>
    </source>
</reference>
<accession>A0A7X9NJ85</accession>
<evidence type="ECO:0000256" key="1">
    <source>
        <dbReference type="ARBA" id="ARBA00006007"/>
    </source>
</evidence>
<dbReference type="Gene3D" id="3.20.20.70">
    <property type="entry name" value="Aldolase class I"/>
    <property type="match status" value="1"/>
</dbReference>
<evidence type="ECO:0000313" key="2">
    <source>
        <dbReference type="EMBL" id="NME45209.1"/>
    </source>
</evidence>
<dbReference type="Pfam" id="PF03437">
    <property type="entry name" value="BtpA"/>
    <property type="match status" value="1"/>
</dbReference>
<dbReference type="SUPFAM" id="SSF51366">
    <property type="entry name" value="Ribulose-phoshate binding barrel"/>
    <property type="match status" value="1"/>
</dbReference>
<sequence>MKSDFLNLFSNKKPILGMIHLKGEDDNEIFERMKKEIKIYLENEIDCIILENYFGEFHNLKDALKYVKDLNLPIPYGVNCLNVDTMGFELAAQYGASFVQLDSVVGHVKPRDEDTLSAFFQMYKERYNIPVLGGVRFKYQPVLSKNSVEEDLQIAMNRCDAICVTQDVTGQETSLEKIKQFRNAIGDFPLIVGAGVTPENMEKQFKYADGAIVGSYFKENHIDVGEVSDENVKEIMTTVKHIRRELI</sequence>
<organism evidence="2 3">
    <name type="scientific">Faecalicoccus pleomorphus</name>
    <dbReference type="NCBI Taxonomy" id="1323"/>
    <lineage>
        <taxon>Bacteria</taxon>
        <taxon>Bacillati</taxon>
        <taxon>Bacillota</taxon>
        <taxon>Erysipelotrichia</taxon>
        <taxon>Erysipelotrichales</taxon>
        <taxon>Erysipelotrichaceae</taxon>
        <taxon>Faecalicoccus</taxon>
    </lineage>
</organism>
<comment type="caution">
    <text evidence="2">The sequence shown here is derived from an EMBL/GenBank/DDBJ whole genome shotgun (WGS) entry which is preliminary data.</text>
</comment>
<dbReference type="RefSeq" id="WP_168966362.1">
    <property type="nucleotide sequence ID" value="NZ_CAMNNH010000052.1"/>
</dbReference>
<dbReference type="EMBL" id="JABAFR010000028">
    <property type="protein sequence ID" value="NME45209.1"/>
    <property type="molecule type" value="Genomic_DNA"/>
</dbReference>
<evidence type="ECO:0000313" key="3">
    <source>
        <dbReference type="Proteomes" id="UP000540014"/>
    </source>
</evidence>